<evidence type="ECO:0000313" key="3">
    <source>
        <dbReference type="Proteomes" id="UP000828390"/>
    </source>
</evidence>
<reference evidence="2" key="2">
    <citation type="submission" date="2020-11" db="EMBL/GenBank/DDBJ databases">
        <authorList>
            <person name="McCartney M.A."/>
            <person name="Auch B."/>
            <person name="Kono T."/>
            <person name="Mallez S."/>
            <person name="Becker A."/>
            <person name="Gohl D.M."/>
            <person name="Silverstein K.A.T."/>
            <person name="Koren S."/>
            <person name="Bechman K.B."/>
            <person name="Herman A."/>
            <person name="Abrahante J.E."/>
            <person name="Garbe J."/>
        </authorList>
    </citation>
    <scope>NUCLEOTIDE SEQUENCE</scope>
    <source>
        <strain evidence="2">Duluth1</strain>
        <tissue evidence="2">Whole animal</tissue>
    </source>
</reference>
<keyword evidence="3" id="KW-1185">Reference proteome</keyword>
<comment type="caution">
    <text evidence="2">The sequence shown here is derived from an EMBL/GenBank/DDBJ whole genome shotgun (WGS) entry which is preliminary data.</text>
</comment>
<keyword evidence="1" id="KW-0245">EGF-like domain</keyword>
<reference evidence="2" key="1">
    <citation type="journal article" date="2019" name="bioRxiv">
        <title>The Genome of the Zebra Mussel, Dreissena polymorpha: A Resource for Invasive Species Research.</title>
        <authorList>
            <person name="McCartney M.A."/>
            <person name="Auch B."/>
            <person name="Kono T."/>
            <person name="Mallez S."/>
            <person name="Zhang Y."/>
            <person name="Obille A."/>
            <person name="Becker A."/>
            <person name="Abrahante J.E."/>
            <person name="Garbe J."/>
            <person name="Badalamenti J.P."/>
            <person name="Herman A."/>
            <person name="Mangelson H."/>
            <person name="Liachko I."/>
            <person name="Sullivan S."/>
            <person name="Sone E.D."/>
            <person name="Koren S."/>
            <person name="Silverstein K.A.T."/>
            <person name="Beckman K.B."/>
            <person name="Gohl D.M."/>
        </authorList>
    </citation>
    <scope>NUCLEOTIDE SEQUENCE</scope>
    <source>
        <strain evidence="2">Duluth1</strain>
        <tissue evidence="2">Whole animal</tissue>
    </source>
</reference>
<sequence>MGSGSGEGNYMTICEIVIYRQADCPLGSYSVYCSKQCHCRVGPCDSVTGYCGNGVCEDGWKGIACNETCIQGSFGLNCSSPCRCLTGANCNHIYGHCPNDQCAPGWITSNCSIGKIDNCLLVSAK</sequence>
<name>A0A9D4EYT5_DREPO</name>
<dbReference type="GO" id="GO:0005044">
    <property type="term" value="F:scavenger receptor activity"/>
    <property type="evidence" value="ECO:0007669"/>
    <property type="project" value="InterPro"/>
</dbReference>
<accession>A0A9D4EYT5</accession>
<dbReference type="PANTHER" id="PTHR24043:SF8">
    <property type="entry name" value="EGF-LIKE DOMAIN-CONTAINING PROTEIN"/>
    <property type="match status" value="1"/>
</dbReference>
<dbReference type="EMBL" id="JAIWYP010000008">
    <property type="protein sequence ID" value="KAH3788281.1"/>
    <property type="molecule type" value="Genomic_DNA"/>
</dbReference>
<dbReference type="Proteomes" id="UP000828390">
    <property type="component" value="Unassembled WGS sequence"/>
</dbReference>
<organism evidence="2 3">
    <name type="scientific">Dreissena polymorpha</name>
    <name type="common">Zebra mussel</name>
    <name type="synonym">Mytilus polymorpha</name>
    <dbReference type="NCBI Taxonomy" id="45954"/>
    <lineage>
        <taxon>Eukaryota</taxon>
        <taxon>Metazoa</taxon>
        <taxon>Spiralia</taxon>
        <taxon>Lophotrochozoa</taxon>
        <taxon>Mollusca</taxon>
        <taxon>Bivalvia</taxon>
        <taxon>Autobranchia</taxon>
        <taxon>Heteroconchia</taxon>
        <taxon>Euheterodonta</taxon>
        <taxon>Imparidentia</taxon>
        <taxon>Neoheterodontei</taxon>
        <taxon>Myida</taxon>
        <taxon>Dreissenoidea</taxon>
        <taxon>Dreissenidae</taxon>
        <taxon>Dreissena</taxon>
    </lineage>
</organism>
<evidence type="ECO:0000313" key="2">
    <source>
        <dbReference type="EMBL" id="KAH3788281.1"/>
    </source>
</evidence>
<evidence type="ECO:0000256" key="1">
    <source>
        <dbReference type="ARBA" id="ARBA00022536"/>
    </source>
</evidence>
<dbReference type="AlphaFoldDB" id="A0A9D4EYT5"/>
<protein>
    <submittedName>
        <fullName evidence="2">Uncharacterized protein</fullName>
    </submittedName>
</protein>
<gene>
    <name evidence="2" type="ORF">DPMN_166417</name>
</gene>
<dbReference type="Gene3D" id="2.170.300.10">
    <property type="entry name" value="Tie2 ligand-binding domain superfamily"/>
    <property type="match status" value="1"/>
</dbReference>
<proteinExistence type="predicted"/>
<dbReference type="PANTHER" id="PTHR24043">
    <property type="entry name" value="SCAVENGER RECEPTOR CLASS F"/>
    <property type="match status" value="1"/>
</dbReference>
<dbReference type="InterPro" id="IPR042635">
    <property type="entry name" value="MEGF10/SREC1/2-like"/>
</dbReference>